<protein>
    <submittedName>
        <fullName evidence="3">DNA-protecting protein DprA</fullName>
    </submittedName>
</protein>
<dbReference type="Gene3D" id="3.40.50.450">
    <property type="match status" value="1"/>
</dbReference>
<dbReference type="AlphaFoldDB" id="A0A937G2R2"/>
<gene>
    <name evidence="3" type="ORF">JMN32_13715</name>
</gene>
<evidence type="ECO:0000259" key="2">
    <source>
        <dbReference type="Pfam" id="PF02481"/>
    </source>
</evidence>
<organism evidence="3 4">
    <name type="scientific">Fulvivirga marina</name>
    <dbReference type="NCBI Taxonomy" id="2494733"/>
    <lineage>
        <taxon>Bacteria</taxon>
        <taxon>Pseudomonadati</taxon>
        <taxon>Bacteroidota</taxon>
        <taxon>Cytophagia</taxon>
        <taxon>Cytophagales</taxon>
        <taxon>Fulvivirgaceae</taxon>
        <taxon>Fulvivirga</taxon>
    </lineage>
</organism>
<dbReference type="InterPro" id="IPR003488">
    <property type="entry name" value="DprA"/>
</dbReference>
<keyword evidence="4" id="KW-1185">Reference proteome</keyword>
<evidence type="ECO:0000256" key="1">
    <source>
        <dbReference type="ARBA" id="ARBA00006525"/>
    </source>
</evidence>
<comment type="caution">
    <text evidence="3">The sequence shown here is derived from an EMBL/GenBank/DDBJ whole genome shotgun (WGS) entry which is preliminary data.</text>
</comment>
<dbReference type="PANTHER" id="PTHR43022:SF1">
    <property type="entry name" value="PROTEIN SMF"/>
    <property type="match status" value="1"/>
</dbReference>
<evidence type="ECO:0000313" key="3">
    <source>
        <dbReference type="EMBL" id="MBL6447371.1"/>
    </source>
</evidence>
<dbReference type="RefSeq" id="WP_202856911.1">
    <property type="nucleotide sequence ID" value="NZ_JAEUGD010000043.1"/>
</dbReference>
<reference evidence="3" key="1">
    <citation type="submission" date="2021-01" db="EMBL/GenBank/DDBJ databases">
        <title>Fulvivirga kasyanovii gen. nov., sp nov., a novel member of the phylum Bacteroidetes isolated from seawater in a mussel farm.</title>
        <authorList>
            <person name="Zhao L.-H."/>
            <person name="Wang Z.-J."/>
        </authorList>
    </citation>
    <scope>NUCLEOTIDE SEQUENCE</scope>
    <source>
        <strain evidence="3">29W222</strain>
    </source>
</reference>
<dbReference type="EMBL" id="JAEUGD010000043">
    <property type="protein sequence ID" value="MBL6447371.1"/>
    <property type="molecule type" value="Genomic_DNA"/>
</dbReference>
<dbReference type="PANTHER" id="PTHR43022">
    <property type="entry name" value="PROTEIN SMF"/>
    <property type="match status" value="1"/>
</dbReference>
<feature type="domain" description="Smf/DprA SLOG" evidence="2">
    <location>
        <begin position="95"/>
        <end position="293"/>
    </location>
</feature>
<name>A0A937G2R2_9BACT</name>
<proteinExistence type="inferred from homology"/>
<dbReference type="Proteomes" id="UP000614216">
    <property type="component" value="Unassembled WGS sequence"/>
</dbReference>
<dbReference type="GO" id="GO:0009294">
    <property type="term" value="P:DNA-mediated transformation"/>
    <property type="evidence" value="ECO:0007669"/>
    <property type="project" value="InterPro"/>
</dbReference>
<evidence type="ECO:0000313" key="4">
    <source>
        <dbReference type="Proteomes" id="UP000614216"/>
    </source>
</evidence>
<dbReference type="Pfam" id="PF02481">
    <property type="entry name" value="DNA_processg_A"/>
    <property type="match status" value="1"/>
</dbReference>
<accession>A0A937G2R2</accession>
<dbReference type="InterPro" id="IPR057666">
    <property type="entry name" value="DrpA_SLOG"/>
</dbReference>
<sequence length="415" mass="46852">MVTDRTKAILLFTSYFAKNSDRNLKPLTTTEWNRFVRFLQTKGINPEDFLAQNSAELLDNLRDKTISSERINFLLDRKSSLAIALDKWSKAGIWIINRGDSEYPKRIKNKLKENAPPILFGIGRIELLNQSYIGVVGARKSSEQELNDTKRIGSKITRDKFGVVSGGAIGVDEAAMLGALEAGGFSLGFVADSLIKKSTSSIFRKFIIKKQLCLASPYNPEAGFNVGNAMARNKLIYTQSEATIVMKSDIKGGTWEGAKENIKKGWVPIWVINNDGKGNNEIVKMGAKKLSINDDWNISKLTEHHSKFNELELFSLSNSETPSEGEKNKTTLDLNRSEFQIKIKEASLFDLFLVKLIDHFKNKTVTKKEMKEELKLTNSQLDEWLKMGTERDFLIKTSKPLSFMINPKMNIRIVI</sequence>
<dbReference type="SUPFAM" id="SSF102405">
    <property type="entry name" value="MCP/YpsA-like"/>
    <property type="match status" value="1"/>
</dbReference>
<comment type="similarity">
    <text evidence="1">Belongs to the DprA/Smf family.</text>
</comment>